<evidence type="ECO:0000259" key="2">
    <source>
        <dbReference type="PROSITE" id="PS51462"/>
    </source>
</evidence>
<proteinExistence type="predicted"/>
<evidence type="ECO:0000313" key="3">
    <source>
        <dbReference type="EMBL" id="MDT7847523.1"/>
    </source>
</evidence>
<dbReference type="RefSeq" id="WP_314207708.1">
    <property type="nucleotide sequence ID" value="NZ_JAVTLL010000052.1"/>
</dbReference>
<dbReference type="CDD" id="cd04697">
    <property type="entry name" value="NUDIX_Hydrolase"/>
    <property type="match status" value="1"/>
</dbReference>
<keyword evidence="4" id="KW-1185">Reference proteome</keyword>
<dbReference type="Pfam" id="PF00293">
    <property type="entry name" value="NUDIX"/>
    <property type="match status" value="1"/>
</dbReference>
<dbReference type="InterPro" id="IPR000086">
    <property type="entry name" value="NUDIX_hydrolase_dom"/>
</dbReference>
<accession>A0ABU3M845</accession>
<dbReference type="SUPFAM" id="SSF55811">
    <property type="entry name" value="Nudix"/>
    <property type="match status" value="1"/>
</dbReference>
<name>A0ABU3M845_9ACTN</name>
<dbReference type="Gene3D" id="3.90.79.10">
    <property type="entry name" value="Nucleoside Triphosphate Pyrophosphohydrolase"/>
    <property type="match status" value="1"/>
</dbReference>
<dbReference type="PROSITE" id="PS51462">
    <property type="entry name" value="NUDIX"/>
    <property type="match status" value="1"/>
</dbReference>
<keyword evidence="1" id="KW-0378">Hydrolase</keyword>
<organism evidence="3 4">
    <name type="scientific">Streptomyces justiciae</name>
    <dbReference type="NCBI Taxonomy" id="2780140"/>
    <lineage>
        <taxon>Bacteria</taxon>
        <taxon>Bacillati</taxon>
        <taxon>Actinomycetota</taxon>
        <taxon>Actinomycetes</taxon>
        <taxon>Kitasatosporales</taxon>
        <taxon>Streptomycetaceae</taxon>
        <taxon>Streptomyces</taxon>
    </lineage>
</organism>
<dbReference type="InterPro" id="IPR020084">
    <property type="entry name" value="NUDIX_hydrolase_CS"/>
</dbReference>
<dbReference type="PROSITE" id="PS00893">
    <property type="entry name" value="NUDIX_BOX"/>
    <property type="match status" value="1"/>
</dbReference>
<dbReference type="Proteomes" id="UP001257948">
    <property type="component" value="Unassembled WGS sequence"/>
</dbReference>
<dbReference type="InterPro" id="IPR015797">
    <property type="entry name" value="NUDIX_hydrolase-like_dom_sf"/>
</dbReference>
<evidence type="ECO:0000256" key="1">
    <source>
        <dbReference type="ARBA" id="ARBA00022801"/>
    </source>
</evidence>
<evidence type="ECO:0000313" key="4">
    <source>
        <dbReference type="Proteomes" id="UP001257948"/>
    </source>
</evidence>
<sequence>MGELVDRVDERDEVVAVVERGEAMRNKWLFRMATIVCRDEDGRFLVHRRPEGVARFAGLLNWLLGGAVEAGEPYEEAAARELAEELGVGGRPRFLFKFRCEGAISPYWLAVHELVVTGPVRPDPREIAWCAWVTEDELAELVGHEAFIPDAREAFGRYRDRYGAGTVPPARGAGGTVADLAVGR</sequence>
<dbReference type="EMBL" id="JAVTLL010000052">
    <property type="protein sequence ID" value="MDT7847523.1"/>
    <property type="molecule type" value="Genomic_DNA"/>
</dbReference>
<reference evidence="4" key="1">
    <citation type="submission" date="2023-07" db="EMBL/GenBank/DDBJ databases">
        <title>Draft genome sequence of the endophytic actinobacterium Streptomyces justiciae WPN32, a potential antibiotic producer.</title>
        <authorList>
            <person name="Yasawong M."/>
            <person name="Pana W."/>
            <person name="Ganta P."/>
            <person name="Santapan N."/>
            <person name="Songngamsuk T."/>
            <person name="Phatcharaharikarn M."/>
            <person name="Kerdtoob S."/>
            <person name="Nantapong N."/>
        </authorList>
    </citation>
    <scope>NUCLEOTIDE SEQUENCE [LARGE SCALE GENOMIC DNA]</scope>
    <source>
        <strain evidence="4">WPN32</strain>
    </source>
</reference>
<gene>
    <name evidence="3" type="ORF">RQC66_43105</name>
</gene>
<feature type="domain" description="Nudix hydrolase" evidence="2">
    <location>
        <begin position="28"/>
        <end position="155"/>
    </location>
</feature>
<comment type="caution">
    <text evidence="3">The sequence shown here is derived from an EMBL/GenBank/DDBJ whole genome shotgun (WGS) entry which is preliminary data.</text>
</comment>
<protein>
    <submittedName>
        <fullName evidence="3">NUDIX domain-containing protein</fullName>
    </submittedName>
</protein>